<evidence type="ECO:0000259" key="3">
    <source>
        <dbReference type="Pfam" id="PF25002"/>
    </source>
</evidence>
<keyword evidence="2" id="KW-0472">Membrane</keyword>
<evidence type="ECO:0000313" key="5">
    <source>
        <dbReference type="Proteomes" id="UP001603857"/>
    </source>
</evidence>
<dbReference type="PANTHER" id="PTHR34960">
    <property type="entry name" value="EMB|CAB68146.1-RELATED"/>
    <property type="match status" value="1"/>
</dbReference>
<sequence>MNLNRVEVVAMEELQFSTNKTFWVSNSNGTDRESGERSICGRIYTKHSVMKMYYSSNVLGGGRKKGQCKAMQCKAMRKAESRSGMGMLLVLFPQDKDKDKDKDKFTFPSSNTLRSKAQSTISICAILLFTTLLLFTISTLPTAPPNRPIRIPIQAHRPPPPPHALQRMGILHRRGTKSMSDLTICHVPQDTPLHHFRLFLRLLHRSSLPASSDVVFLFPSPSQALKFSPIIRQENHAFNSLLNLHAHLNSTRWRQSPKSSFNPHRFHPHPHPQAQPQAQPQPIWGAKTPPPTNSSFTYGSILSFDAAELDPENSLAGFLPVLPLSLRRWACYPMLLARLRRHFKHLMLVDVTTLLILKDPLPRVRTRGPDHVLLFRDHHAKRLLPSILMGGARGLRRLSAALLLEIVRAATHHRKRKNNNSNNNALLVSESAVLTQLALGAATQFLLKSKNVDLILSAESIPELAVPAAASSDSAMLLRRANNHDLDYLIMAQICSSLLDSSVYTDCQRLIS</sequence>
<name>A0ABD1LB42_9FABA</name>
<feature type="region of interest" description="Disordered" evidence="1">
    <location>
        <begin position="254"/>
        <end position="289"/>
    </location>
</feature>
<evidence type="ECO:0000256" key="1">
    <source>
        <dbReference type="SAM" id="MobiDB-lite"/>
    </source>
</evidence>
<dbReference type="PANTHER" id="PTHR34960:SF1">
    <property type="entry name" value="EMB|CAB68146.1-RELATED"/>
    <property type="match status" value="1"/>
</dbReference>
<gene>
    <name evidence="4" type="ORF">Fmac_029710</name>
</gene>
<evidence type="ECO:0000256" key="2">
    <source>
        <dbReference type="SAM" id="Phobius"/>
    </source>
</evidence>
<dbReference type="EMBL" id="JBGMDY010000010">
    <property type="protein sequence ID" value="KAL2320741.1"/>
    <property type="molecule type" value="Genomic_DNA"/>
</dbReference>
<dbReference type="InterPro" id="IPR056682">
    <property type="entry name" value="DUF7780"/>
</dbReference>
<feature type="domain" description="DUF7780" evidence="3">
    <location>
        <begin position="163"/>
        <end position="460"/>
    </location>
</feature>
<organism evidence="4 5">
    <name type="scientific">Flemingia macrophylla</name>
    <dbReference type="NCBI Taxonomy" id="520843"/>
    <lineage>
        <taxon>Eukaryota</taxon>
        <taxon>Viridiplantae</taxon>
        <taxon>Streptophyta</taxon>
        <taxon>Embryophyta</taxon>
        <taxon>Tracheophyta</taxon>
        <taxon>Spermatophyta</taxon>
        <taxon>Magnoliopsida</taxon>
        <taxon>eudicotyledons</taxon>
        <taxon>Gunneridae</taxon>
        <taxon>Pentapetalae</taxon>
        <taxon>rosids</taxon>
        <taxon>fabids</taxon>
        <taxon>Fabales</taxon>
        <taxon>Fabaceae</taxon>
        <taxon>Papilionoideae</taxon>
        <taxon>50 kb inversion clade</taxon>
        <taxon>NPAAA clade</taxon>
        <taxon>indigoferoid/millettioid clade</taxon>
        <taxon>Phaseoleae</taxon>
        <taxon>Flemingia</taxon>
    </lineage>
</organism>
<proteinExistence type="predicted"/>
<keyword evidence="2" id="KW-1133">Transmembrane helix</keyword>
<comment type="caution">
    <text evidence="4">The sequence shown here is derived from an EMBL/GenBank/DDBJ whole genome shotgun (WGS) entry which is preliminary data.</text>
</comment>
<feature type="compositionally biased region" description="Low complexity" evidence="1">
    <location>
        <begin position="272"/>
        <end position="282"/>
    </location>
</feature>
<accession>A0ABD1LB42</accession>
<keyword evidence="5" id="KW-1185">Reference proteome</keyword>
<reference evidence="4 5" key="1">
    <citation type="submission" date="2024-08" db="EMBL/GenBank/DDBJ databases">
        <title>Insights into the chromosomal genome structure of Flemingia macrophylla.</title>
        <authorList>
            <person name="Ding Y."/>
            <person name="Zhao Y."/>
            <person name="Bi W."/>
            <person name="Wu M."/>
            <person name="Zhao G."/>
            <person name="Gong Y."/>
            <person name="Li W."/>
            <person name="Zhang P."/>
        </authorList>
    </citation>
    <scope>NUCLEOTIDE SEQUENCE [LARGE SCALE GENOMIC DNA]</scope>
    <source>
        <strain evidence="4">DYQJB</strain>
        <tissue evidence="4">Leaf</tissue>
    </source>
</reference>
<dbReference type="Pfam" id="PF25002">
    <property type="entry name" value="DUF7780"/>
    <property type="match status" value="1"/>
</dbReference>
<feature type="transmembrane region" description="Helical" evidence="2">
    <location>
        <begin position="120"/>
        <end position="140"/>
    </location>
</feature>
<keyword evidence="2" id="KW-0812">Transmembrane</keyword>
<evidence type="ECO:0000313" key="4">
    <source>
        <dbReference type="EMBL" id="KAL2320741.1"/>
    </source>
</evidence>
<protein>
    <recommendedName>
        <fullName evidence="3">DUF7780 domain-containing protein</fullName>
    </recommendedName>
</protein>
<dbReference type="Proteomes" id="UP001603857">
    <property type="component" value="Unassembled WGS sequence"/>
</dbReference>
<dbReference type="AlphaFoldDB" id="A0ABD1LB42"/>